<evidence type="ECO:0000313" key="15">
    <source>
        <dbReference type="Proteomes" id="UP000198937"/>
    </source>
</evidence>
<dbReference type="InterPro" id="IPR013587">
    <property type="entry name" value="Nitrate/nitrite_sensing"/>
</dbReference>
<evidence type="ECO:0000256" key="8">
    <source>
        <dbReference type="ARBA" id="ARBA00022989"/>
    </source>
</evidence>
<proteinExistence type="predicted"/>
<dbReference type="GO" id="GO:0005886">
    <property type="term" value="C:plasma membrane"/>
    <property type="evidence" value="ECO:0007669"/>
    <property type="project" value="TreeGrafter"/>
</dbReference>
<dbReference type="InterPro" id="IPR050428">
    <property type="entry name" value="TCS_sensor_his_kinase"/>
</dbReference>
<dbReference type="Pfam" id="PF08376">
    <property type="entry name" value="NIT"/>
    <property type="match status" value="1"/>
</dbReference>
<dbReference type="InterPro" id="IPR005467">
    <property type="entry name" value="His_kinase_dom"/>
</dbReference>
<dbReference type="GO" id="GO:0004673">
    <property type="term" value="F:protein histidine kinase activity"/>
    <property type="evidence" value="ECO:0007669"/>
    <property type="project" value="UniProtKB-EC"/>
</dbReference>
<evidence type="ECO:0000256" key="6">
    <source>
        <dbReference type="ARBA" id="ARBA00022692"/>
    </source>
</evidence>
<dbReference type="EMBL" id="FMIA01000002">
    <property type="protein sequence ID" value="SCL61912.1"/>
    <property type="molecule type" value="Genomic_DNA"/>
</dbReference>
<feature type="transmembrane region" description="Helical" evidence="11">
    <location>
        <begin position="303"/>
        <end position="326"/>
    </location>
</feature>
<dbReference type="RefSeq" id="WP_091442878.1">
    <property type="nucleotide sequence ID" value="NZ_BMMJ01000010.1"/>
</dbReference>
<dbReference type="InterPro" id="IPR003660">
    <property type="entry name" value="HAMP_dom"/>
</dbReference>
<feature type="transmembrane region" description="Helical" evidence="11">
    <location>
        <begin position="12"/>
        <end position="30"/>
    </location>
</feature>
<dbReference type="AlphaFoldDB" id="A0A1C6V6D2"/>
<dbReference type="GO" id="GO:0000160">
    <property type="term" value="P:phosphorelay signal transduction system"/>
    <property type="evidence" value="ECO:0007669"/>
    <property type="project" value="UniProtKB-KW"/>
</dbReference>
<dbReference type="EC" id="2.7.13.3" evidence="3"/>
<dbReference type="InterPro" id="IPR010910">
    <property type="entry name" value="Nitrate/nitrite_sensing_bac"/>
</dbReference>
<keyword evidence="7 14" id="KW-0418">Kinase</keyword>
<dbReference type="STRING" id="683228.GA0070617_4797"/>
<evidence type="ECO:0000256" key="3">
    <source>
        <dbReference type="ARBA" id="ARBA00012438"/>
    </source>
</evidence>
<keyword evidence="9" id="KW-0902">Two-component regulatory system</keyword>
<comment type="subcellular location">
    <subcellularLocation>
        <location evidence="2">Membrane</location>
    </subcellularLocation>
</comment>
<protein>
    <recommendedName>
        <fullName evidence="3">histidine kinase</fullName>
        <ecNumber evidence="3">2.7.13.3</ecNumber>
    </recommendedName>
</protein>
<dbReference type="Pfam" id="PF00672">
    <property type="entry name" value="HAMP"/>
    <property type="match status" value="1"/>
</dbReference>
<feature type="region of interest" description="Disordered" evidence="10">
    <location>
        <begin position="626"/>
        <end position="755"/>
    </location>
</feature>
<dbReference type="SMART" id="SM00387">
    <property type="entry name" value="HATPase_c"/>
    <property type="match status" value="1"/>
</dbReference>
<evidence type="ECO:0000256" key="2">
    <source>
        <dbReference type="ARBA" id="ARBA00004370"/>
    </source>
</evidence>
<keyword evidence="11" id="KW-0472">Membrane</keyword>
<feature type="domain" description="NIT" evidence="13">
    <location>
        <begin position="53"/>
        <end position="299"/>
    </location>
</feature>
<dbReference type="PROSITE" id="PS50109">
    <property type="entry name" value="HIS_KIN"/>
    <property type="match status" value="1"/>
</dbReference>
<keyword evidence="15" id="KW-1185">Reference proteome</keyword>
<evidence type="ECO:0000256" key="11">
    <source>
        <dbReference type="SAM" id="Phobius"/>
    </source>
</evidence>
<keyword evidence="4" id="KW-0597">Phosphoprotein</keyword>
<evidence type="ECO:0000256" key="5">
    <source>
        <dbReference type="ARBA" id="ARBA00022679"/>
    </source>
</evidence>
<dbReference type="Gene3D" id="3.30.565.10">
    <property type="entry name" value="Histidine kinase-like ATPase, C-terminal domain"/>
    <property type="match status" value="1"/>
</dbReference>
<dbReference type="PANTHER" id="PTHR45436">
    <property type="entry name" value="SENSOR HISTIDINE KINASE YKOH"/>
    <property type="match status" value="1"/>
</dbReference>
<comment type="catalytic activity">
    <reaction evidence="1">
        <text>ATP + protein L-histidine = ADP + protein N-phospho-L-histidine.</text>
        <dbReference type="EC" id="2.7.13.3"/>
    </reaction>
</comment>
<evidence type="ECO:0000256" key="1">
    <source>
        <dbReference type="ARBA" id="ARBA00000085"/>
    </source>
</evidence>
<dbReference type="PROSITE" id="PS50906">
    <property type="entry name" value="NIT"/>
    <property type="match status" value="1"/>
</dbReference>
<dbReference type="OrthoDB" id="4349881at2"/>
<gene>
    <name evidence="14" type="ORF">GA0070617_4797</name>
</gene>
<name>A0A1C6V6D2_9ACTN</name>
<evidence type="ECO:0000259" key="12">
    <source>
        <dbReference type="PROSITE" id="PS50109"/>
    </source>
</evidence>
<dbReference type="Gene3D" id="6.10.340.10">
    <property type="match status" value="1"/>
</dbReference>
<accession>A0A1C6V6D2</accession>
<dbReference type="InterPro" id="IPR003594">
    <property type="entry name" value="HATPase_dom"/>
</dbReference>
<evidence type="ECO:0000256" key="10">
    <source>
        <dbReference type="SAM" id="MobiDB-lite"/>
    </source>
</evidence>
<dbReference type="Proteomes" id="UP000198937">
    <property type="component" value="Unassembled WGS sequence"/>
</dbReference>
<organism evidence="14 15">
    <name type="scientific">Micromonospora yangpuensis</name>
    <dbReference type="NCBI Taxonomy" id="683228"/>
    <lineage>
        <taxon>Bacteria</taxon>
        <taxon>Bacillati</taxon>
        <taxon>Actinomycetota</taxon>
        <taxon>Actinomycetes</taxon>
        <taxon>Micromonosporales</taxon>
        <taxon>Micromonosporaceae</taxon>
        <taxon>Micromonospora</taxon>
    </lineage>
</organism>
<dbReference type="InterPro" id="IPR036890">
    <property type="entry name" value="HATPase_C_sf"/>
</dbReference>
<keyword evidence="8 11" id="KW-1133">Transmembrane helix</keyword>
<dbReference type="PANTHER" id="PTHR45436:SF5">
    <property type="entry name" value="SENSOR HISTIDINE KINASE TRCS"/>
    <property type="match status" value="1"/>
</dbReference>
<evidence type="ECO:0000256" key="9">
    <source>
        <dbReference type="ARBA" id="ARBA00023012"/>
    </source>
</evidence>
<evidence type="ECO:0000259" key="13">
    <source>
        <dbReference type="PROSITE" id="PS50906"/>
    </source>
</evidence>
<evidence type="ECO:0000313" key="14">
    <source>
        <dbReference type="EMBL" id="SCL61912.1"/>
    </source>
</evidence>
<dbReference type="Pfam" id="PF02518">
    <property type="entry name" value="HATPase_c"/>
    <property type="match status" value="1"/>
</dbReference>
<evidence type="ECO:0000256" key="4">
    <source>
        <dbReference type="ARBA" id="ARBA00022553"/>
    </source>
</evidence>
<evidence type="ECO:0000256" key="7">
    <source>
        <dbReference type="ARBA" id="ARBA00022777"/>
    </source>
</evidence>
<keyword evidence="5" id="KW-0808">Transferase</keyword>
<reference evidence="14 15" key="1">
    <citation type="submission" date="2016-06" db="EMBL/GenBank/DDBJ databases">
        <authorList>
            <person name="Kjaerup R.B."/>
            <person name="Dalgaard T.S."/>
            <person name="Juul-Madsen H.R."/>
        </authorList>
    </citation>
    <scope>NUCLEOTIDE SEQUENCE [LARGE SCALE GENOMIC DNA]</scope>
    <source>
        <strain evidence="14 15">DSM 45577</strain>
    </source>
</reference>
<dbReference type="SMART" id="SM00304">
    <property type="entry name" value="HAMP"/>
    <property type="match status" value="1"/>
</dbReference>
<feature type="domain" description="Histidine kinase" evidence="12">
    <location>
        <begin position="516"/>
        <end position="621"/>
    </location>
</feature>
<sequence length="755" mass="81722">MNTRDWPIRGKLAALVVTPVAALVALWIFATTLTVGPARDLLDAQTLLDDFGRPGEQVVAELQNERRLSMIYLADDGGSSELDEQRRRTDAAVAELRRRIDGEPLRDAANDLLDSRLDEFVGTLDALPAGRGFIDRRQVDRIGALGLYTGMVTSAFQGFAALATLPDADLNRQVGALTDLGRSRELLAQADALVAGASTAGRYAEGEHTRLVQVIGNQRFLVEGAVAELPQADRASYRRLTEQEAFVRLRTMQDDLVASRARPRVALGEWRSSHDAVQEAMRDFELGQADALAERTVPVAVGVLARLGAAGLLGLVAVLVAVLVALRVGRSLVHRLTSIRAAAQEMADHRLPDVLSRLRRGEDVDIAREAPPLEYGRDEIGAVGRAFNEVGRTAIQAAVHEVTLRRGLNEVFLNIARRSQGLVHRQLAVLDRLERRAEDPDELAELFRVDHLATRLRRHAEDLVILAGAAPGRGWRHPVAVVDLVRGATGEVESYERVDLTTLAPAAALGRAVGDVIHLLAELIENATAFSPPHTRVEVSGRRGPDGYTVEIVDRGLGMTPAAVEEANRRLVDPPDFNPAESARLGLFVVARLAARHGIRVRLDTSEHAGITATVLIPADLITDEPAVSGPSQERMARVTRLPAQPRPRGGRITRERPAASTPVVPLTADRVGPVDLNPDTEGLPRRVRSRGPATRGPRQPVGDTPSPRSPEEMRRIMSALQAGTARGRQIGAAQVRPVDPAATPEPPTTTERDA</sequence>
<dbReference type="SUPFAM" id="SSF55874">
    <property type="entry name" value="ATPase domain of HSP90 chaperone/DNA topoisomerase II/histidine kinase"/>
    <property type="match status" value="1"/>
</dbReference>
<keyword evidence="6 11" id="KW-0812">Transmembrane</keyword>